<dbReference type="NCBIfam" id="TIGR02821">
    <property type="entry name" value="fghA_ester_D"/>
    <property type="match status" value="1"/>
</dbReference>
<feature type="active site" description="Charge relay system" evidence="6">
    <location>
        <position position="310"/>
    </location>
</feature>
<protein>
    <recommendedName>
        <fullName evidence="3 7">S-formylglutathione hydrolase</fullName>
        <ecNumber evidence="2 7">3.1.2.12</ecNumber>
    </recommendedName>
</protein>
<name>Q7RXB4_NEUCR</name>
<dbReference type="MEROPS" id="S09.940"/>
<dbReference type="VEuPathDB" id="FungiDB:NCU00173"/>
<dbReference type="EMBL" id="CM002238">
    <property type="protein sequence ID" value="EAA27160.2"/>
    <property type="molecule type" value="Genomic_DNA"/>
</dbReference>
<dbReference type="GO" id="GO:0046294">
    <property type="term" value="P:formaldehyde catabolic process"/>
    <property type="evidence" value="ECO:0007669"/>
    <property type="project" value="EnsemblFungi"/>
</dbReference>
<dbReference type="FunCoup" id="Q7RXB4">
    <property type="interactions" value="662"/>
</dbReference>
<dbReference type="Pfam" id="PF00756">
    <property type="entry name" value="Esterase"/>
    <property type="match status" value="1"/>
</dbReference>
<keyword evidence="7" id="KW-0963">Cytoplasm</keyword>
<dbReference type="ESTHER" id="neucr-q7rxb4">
    <property type="family name" value="A85-EsteraseD-FGH"/>
</dbReference>
<dbReference type="SUPFAM" id="SSF53474">
    <property type="entry name" value="alpha/beta-Hydrolases"/>
    <property type="match status" value="1"/>
</dbReference>
<evidence type="ECO:0000256" key="1">
    <source>
        <dbReference type="ARBA" id="ARBA00005622"/>
    </source>
</evidence>
<dbReference type="OrthoDB" id="420518at2759"/>
<keyword evidence="9" id="KW-1185">Reference proteome</keyword>
<dbReference type="RefSeq" id="XP_956396.2">
    <property type="nucleotide sequence ID" value="XM_951303.3"/>
</dbReference>
<feature type="active site" description="Charge relay system" evidence="6">
    <location>
        <position position="229"/>
    </location>
</feature>
<reference evidence="8 9" key="1">
    <citation type="journal article" date="2003" name="Nature">
        <title>The genome sequence of the filamentous fungus Neurospora crassa.</title>
        <authorList>
            <person name="Galagan J.E."/>
            <person name="Calvo S.E."/>
            <person name="Borkovich K.A."/>
            <person name="Selker E.U."/>
            <person name="Read N.D."/>
            <person name="Jaffe D."/>
            <person name="FitzHugh W."/>
            <person name="Ma L.J."/>
            <person name="Smirnov S."/>
            <person name="Purcell S."/>
            <person name="Rehman B."/>
            <person name="Elkins T."/>
            <person name="Engels R."/>
            <person name="Wang S."/>
            <person name="Nielsen C.B."/>
            <person name="Butler J."/>
            <person name="Endrizzi M."/>
            <person name="Qui D."/>
            <person name="Ianakiev P."/>
            <person name="Bell-Pedersen D."/>
            <person name="Nelson M.A."/>
            <person name="Werner-Washburne M."/>
            <person name="Selitrennikoff C.P."/>
            <person name="Kinsey J.A."/>
            <person name="Braun E.L."/>
            <person name="Zelter A."/>
            <person name="Schulte U."/>
            <person name="Kothe G.O."/>
            <person name="Jedd G."/>
            <person name="Mewes W."/>
            <person name="Staben C."/>
            <person name="Marcotte E."/>
            <person name="Greenberg D."/>
            <person name="Roy A."/>
            <person name="Foley K."/>
            <person name="Naylor J."/>
            <person name="Stange-Thomann N."/>
            <person name="Barrett R."/>
            <person name="Gnerre S."/>
            <person name="Kamal M."/>
            <person name="Kamvysselis M."/>
            <person name="Mauceli E."/>
            <person name="Bielke C."/>
            <person name="Rudd S."/>
            <person name="Frishman D."/>
            <person name="Krystofova S."/>
            <person name="Rasmussen C."/>
            <person name="Metzenberg R.L."/>
            <person name="Perkins D.D."/>
            <person name="Kroken S."/>
            <person name="Cogoni C."/>
            <person name="Macino G."/>
            <person name="Catcheside D."/>
            <person name="Li W."/>
            <person name="Pratt R.J."/>
            <person name="Osmani S.A."/>
            <person name="DeSouza C.P."/>
            <person name="Glass L."/>
            <person name="Orbach M.J."/>
            <person name="Berglund J.A."/>
            <person name="Voelker R."/>
            <person name="Yarden O."/>
            <person name="Plamann M."/>
            <person name="Seiler S."/>
            <person name="Dunlap J."/>
            <person name="Radford A."/>
            <person name="Aramayo R."/>
            <person name="Natvig D.O."/>
            <person name="Alex L.A."/>
            <person name="Mannhaupt G."/>
            <person name="Ebbole D.J."/>
            <person name="Freitag M."/>
            <person name="Paulsen I."/>
            <person name="Sachs M.S."/>
            <person name="Lander E.S."/>
            <person name="Nusbaum C."/>
            <person name="Birren B."/>
        </authorList>
    </citation>
    <scope>NUCLEOTIDE SEQUENCE [LARGE SCALE GENOMIC DNA]</scope>
    <source>
        <strain evidence="9">ATCC 24698 / 74-OR23-1A / CBS 708.71 / DSM 1257 / FGSC 987</strain>
    </source>
</reference>
<comment type="catalytic activity">
    <reaction evidence="7">
        <text>S-formylglutathione + H2O = formate + glutathione + H(+)</text>
        <dbReference type="Rhea" id="RHEA:14961"/>
        <dbReference type="ChEBI" id="CHEBI:15377"/>
        <dbReference type="ChEBI" id="CHEBI:15378"/>
        <dbReference type="ChEBI" id="CHEBI:15740"/>
        <dbReference type="ChEBI" id="CHEBI:57688"/>
        <dbReference type="ChEBI" id="CHEBI:57925"/>
        <dbReference type="EC" id="3.1.2.12"/>
    </reaction>
</comment>
<evidence type="ECO:0000256" key="6">
    <source>
        <dbReference type="PIRSR" id="PIRSR614186-1"/>
    </source>
</evidence>
<dbReference type="InterPro" id="IPR029058">
    <property type="entry name" value="AB_hydrolase_fold"/>
</dbReference>
<gene>
    <name evidence="8" type="ORF">NCU00173</name>
</gene>
<dbReference type="HOGENOM" id="CLU_056472_0_1_1"/>
<comment type="function">
    <text evidence="7">Serine hydrolase involved in the detoxification of formaldehyde.</text>
</comment>
<evidence type="ECO:0000256" key="4">
    <source>
        <dbReference type="ARBA" id="ARBA00022487"/>
    </source>
</evidence>
<evidence type="ECO:0000256" key="7">
    <source>
        <dbReference type="RuleBase" id="RU363068"/>
    </source>
</evidence>
<organism evidence="8 9">
    <name type="scientific">Neurospora crassa (strain ATCC 24698 / 74-OR23-1A / CBS 708.71 / DSM 1257 / FGSC 987)</name>
    <dbReference type="NCBI Taxonomy" id="367110"/>
    <lineage>
        <taxon>Eukaryota</taxon>
        <taxon>Fungi</taxon>
        <taxon>Dikarya</taxon>
        <taxon>Ascomycota</taxon>
        <taxon>Pezizomycotina</taxon>
        <taxon>Sordariomycetes</taxon>
        <taxon>Sordariomycetidae</taxon>
        <taxon>Sordariales</taxon>
        <taxon>Sordariaceae</taxon>
        <taxon>Neurospora</taxon>
    </lineage>
</organism>
<dbReference type="InParanoid" id="Q7RXB4"/>
<evidence type="ECO:0000256" key="5">
    <source>
        <dbReference type="ARBA" id="ARBA00022801"/>
    </source>
</evidence>
<dbReference type="Proteomes" id="UP000001805">
    <property type="component" value="Chromosome 3, Linkage Group III"/>
</dbReference>
<dbReference type="PANTHER" id="PTHR10061">
    <property type="entry name" value="S-FORMYLGLUTATHIONE HYDROLASE"/>
    <property type="match status" value="1"/>
</dbReference>
<dbReference type="SMR" id="Q7RXB4"/>
<keyword evidence="5 7" id="KW-0378">Hydrolase</keyword>
<feature type="active site" description="Charge relay system" evidence="6">
    <location>
        <position position="345"/>
    </location>
</feature>
<dbReference type="GeneID" id="3872561"/>
<dbReference type="EC" id="3.1.2.12" evidence="2 7"/>
<dbReference type="GO" id="GO:0052689">
    <property type="term" value="F:carboxylic ester hydrolase activity"/>
    <property type="evidence" value="ECO:0007669"/>
    <property type="project" value="UniProtKB-KW"/>
</dbReference>
<keyword evidence="4 7" id="KW-0719">Serine esterase</keyword>
<dbReference type="STRING" id="367110.Q7RXB4"/>
<dbReference type="InterPro" id="IPR000801">
    <property type="entry name" value="Esterase-like"/>
</dbReference>
<dbReference type="InterPro" id="IPR014186">
    <property type="entry name" value="S-formylglutathione_hydrol"/>
</dbReference>
<dbReference type="PANTHER" id="PTHR10061:SF0">
    <property type="entry name" value="S-FORMYLGLUTATHIONE HYDROLASE"/>
    <property type="match status" value="1"/>
</dbReference>
<proteinExistence type="inferred from homology"/>
<dbReference type="Gene3D" id="3.40.50.1820">
    <property type="entry name" value="alpha/beta hydrolase"/>
    <property type="match status" value="1"/>
</dbReference>
<dbReference type="AlphaFoldDB" id="Q7RXB4"/>
<accession>Q7RXB4</accession>
<dbReference type="FunFam" id="3.40.50.1820:FF:000002">
    <property type="entry name" value="S-formylglutathione hydrolase"/>
    <property type="match status" value="1"/>
</dbReference>
<sequence length="368" mass="40616">MITAGSLQPLFHSCPRRNLSSLLFPLLNRQARSQPSFKSSNPRFLVTFPHYYHSTTTTTTRSGIVTTTTTTAKMGLTVKATIASFGGKLFKLSHPSTSTGTDMAVNLYLPPQALKSQTKVPVLFYLSGLTCTPDNCSEKGFFQHGASQRGLAIVYPDTSPRGLNLPGEKDAWDFGEGAGFYVDATQEPWAKGYKMDTYITRELPSVLFGADSEFGKYLDADKVSITGHSMGGHGALTLYLKNPGMYKSVSAFAPIANPCECAWGKKAFAGYLGEENKEEWKKHDATELIKSEKWRGHKDARVLVDVGTGDNFYKQGQLLPENFEKAVKEAGVEGVTVRYQEDYDHSYYFMASFSDEHVDHAAKYLGLL</sequence>
<evidence type="ECO:0000313" key="9">
    <source>
        <dbReference type="Proteomes" id="UP000001805"/>
    </source>
</evidence>
<evidence type="ECO:0000256" key="3">
    <source>
        <dbReference type="ARBA" id="ARBA00016774"/>
    </source>
</evidence>
<dbReference type="KEGG" id="ncr:NCU00173"/>
<dbReference type="GO" id="GO:0018738">
    <property type="term" value="F:S-formylglutathione hydrolase activity"/>
    <property type="evidence" value="ECO:0000318"/>
    <property type="project" value="GO_Central"/>
</dbReference>
<evidence type="ECO:0000313" key="8">
    <source>
        <dbReference type="EMBL" id="EAA27160.2"/>
    </source>
</evidence>
<evidence type="ECO:0000256" key="2">
    <source>
        <dbReference type="ARBA" id="ARBA00012479"/>
    </source>
</evidence>
<dbReference type="PaxDb" id="5141-EFNCRP00000000236"/>
<comment type="subcellular location">
    <subcellularLocation>
        <location evidence="7">Cytoplasm</location>
    </subcellularLocation>
</comment>
<comment type="similarity">
    <text evidence="1 7">Belongs to the esterase D family.</text>
</comment>
<dbReference type="GO" id="GO:0005829">
    <property type="term" value="C:cytosol"/>
    <property type="evidence" value="ECO:0000318"/>
    <property type="project" value="GO_Central"/>
</dbReference>